<dbReference type="Proteomes" id="UP000290545">
    <property type="component" value="Unassembled WGS sequence"/>
</dbReference>
<dbReference type="InterPro" id="IPR023885">
    <property type="entry name" value="4Fe4S-binding_SPASM_dom"/>
</dbReference>
<dbReference type="OrthoDB" id="9808591at2"/>
<organism evidence="7 8">
    <name type="scientific">Filimonas effusa</name>
    <dbReference type="NCBI Taxonomy" id="2508721"/>
    <lineage>
        <taxon>Bacteria</taxon>
        <taxon>Pseudomonadati</taxon>
        <taxon>Bacteroidota</taxon>
        <taxon>Chitinophagia</taxon>
        <taxon>Chitinophagales</taxon>
        <taxon>Chitinophagaceae</taxon>
        <taxon>Filimonas</taxon>
    </lineage>
</organism>
<evidence type="ECO:0000256" key="5">
    <source>
        <dbReference type="ARBA" id="ARBA00023014"/>
    </source>
</evidence>
<dbReference type="SFLD" id="SFLDS00029">
    <property type="entry name" value="Radical_SAM"/>
    <property type="match status" value="1"/>
</dbReference>
<comment type="similarity">
    <text evidence="6">Belongs to the radical SAM superfamily. Anaerobic sulfatase-maturating enzyme family.</text>
</comment>
<dbReference type="RefSeq" id="WP_129001604.1">
    <property type="nucleotide sequence ID" value="NZ_SDHZ01000001.1"/>
</dbReference>
<keyword evidence="5" id="KW-0411">Iron-sulfur</keyword>
<dbReference type="PANTHER" id="PTHR43273:SF3">
    <property type="entry name" value="ANAEROBIC SULFATASE-MATURATING ENZYME HOMOLOG ASLB-RELATED"/>
    <property type="match status" value="1"/>
</dbReference>
<dbReference type="CDD" id="cd01335">
    <property type="entry name" value="Radical_SAM"/>
    <property type="match status" value="1"/>
</dbReference>
<dbReference type="NCBIfam" id="TIGR04085">
    <property type="entry name" value="rSAM_more_4Fe4S"/>
    <property type="match status" value="1"/>
</dbReference>
<dbReference type="InterPro" id="IPR013785">
    <property type="entry name" value="Aldolase_TIM"/>
</dbReference>
<gene>
    <name evidence="7" type="ORF">ESB13_03320</name>
</gene>
<dbReference type="AlphaFoldDB" id="A0A4Q1DBA5"/>
<accession>A0A4Q1DBA5</accession>
<keyword evidence="3" id="KW-0479">Metal-binding</keyword>
<evidence type="ECO:0000256" key="3">
    <source>
        <dbReference type="ARBA" id="ARBA00022723"/>
    </source>
</evidence>
<dbReference type="EMBL" id="SDHZ01000001">
    <property type="protein sequence ID" value="RXK85853.1"/>
    <property type="molecule type" value="Genomic_DNA"/>
</dbReference>
<dbReference type="GO" id="GO:0051536">
    <property type="term" value="F:iron-sulfur cluster binding"/>
    <property type="evidence" value="ECO:0007669"/>
    <property type="project" value="UniProtKB-KW"/>
</dbReference>
<dbReference type="InterPro" id="IPR023867">
    <property type="entry name" value="Sulphatase_maturase_rSAM"/>
</dbReference>
<dbReference type="GO" id="GO:0046872">
    <property type="term" value="F:metal ion binding"/>
    <property type="evidence" value="ECO:0007669"/>
    <property type="project" value="UniProtKB-KW"/>
</dbReference>
<dbReference type="InterPro" id="IPR007197">
    <property type="entry name" value="rSAM"/>
</dbReference>
<keyword evidence="2" id="KW-0949">S-adenosyl-L-methionine</keyword>
<evidence type="ECO:0000256" key="2">
    <source>
        <dbReference type="ARBA" id="ARBA00022691"/>
    </source>
</evidence>
<proteinExistence type="inferred from homology"/>
<keyword evidence="4" id="KW-0408">Iron</keyword>
<evidence type="ECO:0000256" key="4">
    <source>
        <dbReference type="ARBA" id="ARBA00023004"/>
    </source>
</evidence>
<dbReference type="PANTHER" id="PTHR43273">
    <property type="entry name" value="ANAEROBIC SULFATASE-MATURATING ENZYME HOMOLOG ASLB-RELATED"/>
    <property type="match status" value="1"/>
</dbReference>
<dbReference type="SUPFAM" id="SSF102114">
    <property type="entry name" value="Radical SAM enzymes"/>
    <property type="match status" value="1"/>
</dbReference>
<sequence>MKYKCSNYITASDIINEDAGQEDKKRLILSTRSGKNIVIKEAAYQDLVHSRLENFDESTMAYFIASSMVVPENEKEFQFVIQENEANNINTLGMVIHTSANCQLGCSYCGQQHSKKNIPQDVKQRIFTYITNKLKTGKFKFVFVTWHGGEPLMSLSDLRLMSKEIIKICQEFNVAYLSKMITNGLSLKPSIFNELFHELKIIDFQITIDGPKEFHDNRRFTKEGQLGTFDIILKNILGICASPTYPVYERPIGIRINIDKTNGSYIPGFIDLLAENKLHDKIQINFRPVENYVNNKFKDSNGFSKEEYAQVEIDLLLHTLKAGFSVDSVLPERKYDACMAVLKDHIALDIFGNVFPCYNFAYTKHLLEQENKIGNLLFDEETFNNDVPLRKWYSTLETEREECFRCNMLPVCGGYCPLKWMEGEIACPSYRYNISERLVLNYLFNKTDIKELLNQH</sequence>
<protein>
    <submittedName>
        <fullName evidence="7">SPASM domain-containing protein</fullName>
    </submittedName>
</protein>
<dbReference type="GO" id="GO:0016491">
    <property type="term" value="F:oxidoreductase activity"/>
    <property type="evidence" value="ECO:0007669"/>
    <property type="project" value="InterPro"/>
</dbReference>
<evidence type="ECO:0000313" key="7">
    <source>
        <dbReference type="EMBL" id="RXK85853.1"/>
    </source>
</evidence>
<dbReference type="Gene3D" id="3.20.20.70">
    <property type="entry name" value="Aldolase class I"/>
    <property type="match status" value="1"/>
</dbReference>
<name>A0A4Q1DBA5_9BACT</name>
<keyword evidence="8" id="KW-1185">Reference proteome</keyword>
<comment type="caution">
    <text evidence="7">The sequence shown here is derived from an EMBL/GenBank/DDBJ whole genome shotgun (WGS) entry which is preliminary data.</text>
</comment>
<evidence type="ECO:0000313" key="8">
    <source>
        <dbReference type="Proteomes" id="UP000290545"/>
    </source>
</evidence>
<dbReference type="UniPathway" id="UPA00782"/>
<reference evidence="7 8" key="1">
    <citation type="submission" date="2019-01" db="EMBL/GenBank/DDBJ databases">
        <title>Filimonas sp. strain TTM-71.</title>
        <authorList>
            <person name="Chen W.-M."/>
        </authorList>
    </citation>
    <scope>NUCLEOTIDE SEQUENCE [LARGE SCALE GENOMIC DNA]</scope>
    <source>
        <strain evidence="7 8">TTM-71</strain>
    </source>
</reference>
<evidence type="ECO:0000256" key="1">
    <source>
        <dbReference type="ARBA" id="ARBA00001966"/>
    </source>
</evidence>
<dbReference type="InterPro" id="IPR058240">
    <property type="entry name" value="rSAM_sf"/>
</dbReference>
<dbReference type="SFLD" id="SFLDG01067">
    <property type="entry name" value="SPASM/twitch_domain_containing"/>
    <property type="match status" value="1"/>
</dbReference>
<comment type="cofactor">
    <cofactor evidence="1">
        <name>[4Fe-4S] cluster</name>
        <dbReference type="ChEBI" id="CHEBI:49883"/>
    </cofactor>
</comment>
<evidence type="ECO:0000256" key="6">
    <source>
        <dbReference type="ARBA" id="ARBA00023601"/>
    </source>
</evidence>